<dbReference type="Gene3D" id="3.40.190.10">
    <property type="entry name" value="Periplasmic binding protein-like II"/>
    <property type="match status" value="2"/>
</dbReference>
<dbReference type="RefSeq" id="WP_194134513.1">
    <property type="nucleotide sequence ID" value="NZ_JADFFK010000006.1"/>
</dbReference>
<dbReference type="PROSITE" id="PS50931">
    <property type="entry name" value="HTH_LYSR"/>
    <property type="match status" value="1"/>
</dbReference>
<accession>A0ABR9X0V4</accession>
<dbReference type="Gene3D" id="1.10.10.10">
    <property type="entry name" value="Winged helix-like DNA-binding domain superfamily/Winged helix DNA-binding domain"/>
    <property type="match status" value="1"/>
</dbReference>
<evidence type="ECO:0000256" key="2">
    <source>
        <dbReference type="ARBA" id="ARBA00023015"/>
    </source>
</evidence>
<dbReference type="SUPFAM" id="SSF46785">
    <property type="entry name" value="Winged helix' DNA-binding domain"/>
    <property type="match status" value="1"/>
</dbReference>
<proteinExistence type="inferred from homology"/>
<evidence type="ECO:0000256" key="3">
    <source>
        <dbReference type="ARBA" id="ARBA00023125"/>
    </source>
</evidence>
<dbReference type="InterPro" id="IPR005119">
    <property type="entry name" value="LysR_subst-bd"/>
</dbReference>
<comment type="similarity">
    <text evidence="1">Belongs to the LysR transcriptional regulatory family.</text>
</comment>
<evidence type="ECO:0000259" key="6">
    <source>
        <dbReference type="PROSITE" id="PS50931"/>
    </source>
</evidence>
<evidence type="ECO:0000313" key="8">
    <source>
        <dbReference type="Proteomes" id="UP000607796"/>
    </source>
</evidence>
<organism evidence="7 8">
    <name type="scientific">Salipiger mangrovisoli</name>
    <dbReference type="NCBI Taxonomy" id="2865933"/>
    <lineage>
        <taxon>Bacteria</taxon>
        <taxon>Pseudomonadati</taxon>
        <taxon>Pseudomonadota</taxon>
        <taxon>Alphaproteobacteria</taxon>
        <taxon>Rhodobacterales</taxon>
        <taxon>Roseobacteraceae</taxon>
        <taxon>Salipiger</taxon>
    </lineage>
</organism>
<feature type="domain" description="HTH lysR-type" evidence="6">
    <location>
        <begin position="1"/>
        <end position="58"/>
    </location>
</feature>
<dbReference type="Proteomes" id="UP000607796">
    <property type="component" value="Unassembled WGS sequence"/>
</dbReference>
<protein>
    <submittedName>
        <fullName evidence="7">LysR family transcriptional regulator</fullName>
    </submittedName>
</protein>
<dbReference type="PANTHER" id="PTHR30293:SF0">
    <property type="entry name" value="NITROGEN ASSIMILATION REGULATORY PROTEIN NAC"/>
    <property type="match status" value="1"/>
</dbReference>
<evidence type="ECO:0000256" key="1">
    <source>
        <dbReference type="ARBA" id="ARBA00009437"/>
    </source>
</evidence>
<dbReference type="InterPro" id="IPR000847">
    <property type="entry name" value="LysR_HTH_N"/>
</dbReference>
<gene>
    <name evidence="7" type="ORF">IQ782_10140</name>
</gene>
<dbReference type="SUPFAM" id="SSF53850">
    <property type="entry name" value="Periplasmic binding protein-like II"/>
    <property type="match status" value="1"/>
</dbReference>
<dbReference type="EMBL" id="JADFFK010000006">
    <property type="protein sequence ID" value="MBE9637198.1"/>
    <property type="molecule type" value="Genomic_DNA"/>
</dbReference>
<sequence>MDSRQLRYFVAVCDFRNLSHAADHCHVAASAISQHVAALEAELGTPLFTRRPRGMEPTAAGLKLETHARAILAAFETAAEDVRTGQAEVSGAISIGMPFSVISVIGGPLMRRVMGEMPRVKLLLREVLSGVGFQAVQRGEIEAGLIFNPPVDSQTERIALLEEEVFCIGHPDILGVSSDPIRLKDIAELPLAILQSGYLSRALNDRPAEFAFLEASARIQLASVAATLGAMKEGLACTLAPKVLVSDDLAAGRLVARPIRDPSPRRTLYWVVPLDARPTPLREIMFETIRGQIVASVTEGRWLGAQLITD</sequence>
<keyword evidence="3" id="KW-0238">DNA-binding</keyword>
<evidence type="ECO:0000256" key="5">
    <source>
        <dbReference type="ARBA" id="ARBA00023163"/>
    </source>
</evidence>
<evidence type="ECO:0000256" key="4">
    <source>
        <dbReference type="ARBA" id="ARBA00023159"/>
    </source>
</evidence>
<dbReference type="Pfam" id="PF03466">
    <property type="entry name" value="LysR_substrate"/>
    <property type="match status" value="1"/>
</dbReference>
<dbReference type="Pfam" id="PF00126">
    <property type="entry name" value="HTH_1"/>
    <property type="match status" value="1"/>
</dbReference>
<reference evidence="7 8" key="1">
    <citation type="journal article" date="2021" name="Int. J. Syst. Evol. Microbiol.">
        <title>Salipiger mangrovisoli sp. nov., isolated from mangrove soil and the proposal for the reclassification of Paraphaeobacter pallidus as Salipiger pallidus comb. nov.</title>
        <authorList>
            <person name="Du J."/>
            <person name="Liu Y."/>
            <person name="Pei T."/>
            <person name="Deng M.R."/>
            <person name="Zhu H."/>
        </authorList>
    </citation>
    <scope>NUCLEOTIDE SEQUENCE [LARGE SCALE GENOMIC DNA]</scope>
    <source>
        <strain evidence="7 8">6D45A</strain>
    </source>
</reference>
<evidence type="ECO:0000313" key="7">
    <source>
        <dbReference type="EMBL" id="MBE9637198.1"/>
    </source>
</evidence>
<keyword evidence="4" id="KW-0010">Activator</keyword>
<keyword evidence="2" id="KW-0805">Transcription regulation</keyword>
<keyword evidence="8" id="KW-1185">Reference proteome</keyword>
<name>A0ABR9X0V4_9RHOB</name>
<keyword evidence="5" id="KW-0804">Transcription</keyword>
<dbReference type="InterPro" id="IPR036390">
    <property type="entry name" value="WH_DNA-bd_sf"/>
</dbReference>
<comment type="caution">
    <text evidence="7">The sequence shown here is derived from an EMBL/GenBank/DDBJ whole genome shotgun (WGS) entry which is preliminary data.</text>
</comment>
<dbReference type="InterPro" id="IPR036388">
    <property type="entry name" value="WH-like_DNA-bd_sf"/>
</dbReference>
<dbReference type="PANTHER" id="PTHR30293">
    <property type="entry name" value="TRANSCRIPTIONAL REGULATORY PROTEIN NAC-RELATED"/>
    <property type="match status" value="1"/>
</dbReference>